<dbReference type="InterPro" id="IPR013210">
    <property type="entry name" value="LRR_N_plant-typ"/>
</dbReference>
<accession>A0A8K0H7Z7</accession>
<dbReference type="EMBL" id="VOIH02000005">
    <property type="protein sequence ID" value="KAF3446524.1"/>
    <property type="molecule type" value="Genomic_DNA"/>
</dbReference>
<feature type="signal peptide" evidence="3">
    <location>
        <begin position="1"/>
        <end position="27"/>
    </location>
</feature>
<dbReference type="InterPro" id="IPR050994">
    <property type="entry name" value="At_inactive_RLKs"/>
</dbReference>
<dbReference type="PANTHER" id="PTHR48010">
    <property type="entry name" value="OS05G0588300 PROTEIN"/>
    <property type="match status" value="1"/>
</dbReference>
<evidence type="ECO:0000313" key="6">
    <source>
        <dbReference type="EMBL" id="KAF3447431.1"/>
    </source>
</evidence>
<evidence type="ECO:0000256" key="3">
    <source>
        <dbReference type="SAM" id="SignalP"/>
    </source>
</evidence>
<dbReference type="InterPro" id="IPR032675">
    <property type="entry name" value="LRR_dom_sf"/>
</dbReference>
<evidence type="ECO:0000256" key="1">
    <source>
        <dbReference type="ARBA" id="ARBA00022614"/>
    </source>
</evidence>
<keyword evidence="1" id="KW-0433">Leucine-rich repeat</keyword>
<gene>
    <name evidence="5" type="ORF">FNV43_RR11704</name>
    <name evidence="6" type="ORF">FNV43_RR12617</name>
</gene>
<evidence type="ECO:0000313" key="5">
    <source>
        <dbReference type="EMBL" id="KAF3446524.1"/>
    </source>
</evidence>
<proteinExistence type="predicted"/>
<organism evidence="6 7">
    <name type="scientific">Rhamnella rubrinervis</name>
    <dbReference type="NCBI Taxonomy" id="2594499"/>
    <lineage>
        <taxon>Eukaryota</taxon>
        <taxon>Viridiplantae</taxon>
        <taxon>Streptophyta</taxon>
        <taxon>Embryophyta</taxon>
        <taxon>Tracheophyta</taxon>
        <taxon>Spermatophyta</taxon>
        <taxon>Magnoliopsida</taxon>
        <taxon>eudicotyledons</taxon>
        <taxon>Gunneridae</taxon>
        <taxon>Pentapetalae</taxon>
        <taxon>rosids</taxon>
        <taxon>fabids</taxon>
        <taxon>Rosales</taxon>
        <taxon>Rhamnaceae</taxon>
        <taxon>rhamnoid group</taxon>
        <taxon>Rhamneae</taxon>
        <taxon>Rhamnella</taxon>
    </lineage>
</organism>
<dbReference type="SUPFAM" id="SSF52058">
    <property type="entry name" value="L domain-like"/>
    <property type="match status" value="1"/>
</dbReference>
<name>A0A8K0H7Z7_9ROSA</name>
<reference evidence="6" key="1">
    <citation type="submission" date="2020-03" db="EMBL/GenBank/DDBJ databases">
        <title>A high-quality chromosome-level genome assembly of a woody plant with both climbing and erect habits, Rhamnella rubrinervis.</title>
        <authorList>
            <person name="Lu Z."/>
            <person name="Yang Y."/>
            <person name="Zhu X."/>
            <person name="Sun Y."/>
        </authorList>
    </citation>
    <scope>NUCLEOTIDE SEQUENCE</scope>
    <source>
        <strain evidence="6">BYM</strain>
        <tissue evidence="6">Leaf</tissue>
    </source>
</reference>
<sequence length="195" mass="21752">MDCYSKSTCCFLFVLLLISQFLLPTDSTITLSTDDQLQFFVLMNNTLSGTSMSDWDINGGKPLCNFSGVACDGEGFVVQLDISGRSLSGRFPANICSYLPELRVLRLGGNSVRGGFPDSITNCSLLEELSMPRLYLTGRLPDFSPMKSLRILDLSYNLFVGKFPMSVFNLTNLEVINFNENGNFNLWKMPRTYQG</sequence>
<dbReference type="Gene3D" id="3.80.10.10">
    <property type="entry name" value="Ribonuclease Inhibitor"/>
    <property type="match status" value="1"/>
</dbReference>
<keyword evidence="2" id="KW-0677">Repeat</keyword>
<keyword evidence="3" id="KW-0732">Signal</keyword>
<comment type="caution">
    <text evidence="6">The sequence shown here is derived from an EMBL/GenBank/DDBJ whole genome shotgun (WGS) entry which is preliminary data.</text>
</comment>
<feature type="chain" id="PRO_5035645275" description="Leucine-rich repeat-containing N-terminal plant-type domain-containing protein" evidence="3">
    <location>
        <begin position="28"/>
        <end position="195"/>
    </location>
</feature>
<dbReference type="AlphaFoldDB" id="A0A8K0H7Z7"/>
<dbReference type="Pfam" id="PF00560">
    <property type="entry name" value="LRR_1"/>
    <property type="match status" value="2"/>
</dbReference>
<evidence type="ECO:0000313" key="7">
    <source>
        <dbReference type="Proteomes" id="UP000796880"/>
    </source>
</evidence>
<feature type="domain" description="Leucine-rich repeat-containing N-terminal plant-type" evidence="4">
    <location>
        <begin position="35"/>
        <end position="72"/>
    </location>
</feature>
<evidence type="ECO:0000259" key="4">
    <source>
        <dbReference type="Pfam" id="PF08263"/>
    </source>
</evidence>
<keyword evidence="7" id="KW-1185">Reference proteome</keyword>
<dbReference type="EMBL" id="VOIH02000005">
    <property type="protein sequence ID" value="KAF3447431.1"/>
    <property type="molecule type" value="Genomic_DNA"/>
</dbReference>
<dbReference type="OrthoDB" id="776842at2759"/>
<dbReference type="Proteomes" id="UP000796880">
    <property type="component" value="Unassembled WGS sequence"/>
</dbReference>
<protein>
    <recommendedName>
        <fullName evidence="4">Leucine-rich repeat-containing N-terminal plant-type domain-containing protein</fullName>
    </recommendedName>
</protein>
<dbReference type="InterPro" id="IPR001611">
    <property type="entry name" value="Leu-rich_rpt"/>
</dbReference>
<dbReference type="PANTHER" id="PTHR48010:SF96">
    <property type="entry name" value="OS05G0595800 PROTEIN"/>
    <property type="match status" value="1"/>
</dbReference>
<dbReference type="Pfam" id="PF08263">
    <property type="entry name" value="LRRNT_2"/>
    <property type="match status" value="1"/>
</dbReference>
<evidence type="ECO:0000256" key="2">
    <source>
        <dbReference type="ARBA" id="ARBA00022737"/>
    </source>
</evidence>